<reference evidence="2 3" key="1">
    <citation type="submission" date="2016-07" db="EMBL/GenBank/DDBJ databases">
        <title>Pervasive Adenine N6-methylation of Active Genes in Fungi.</title>
        <authorList>
            <consortium name="DOE Joint Genome Institute"/>
            <person name="Mondo S.J."/>
            <person name="Dannebaum R.O."/>
            <person name="Kuo R.C."/>
            <person name="Labutti K."/>
            <person name="Haridas S."/>
            <person name="Kuo A."/>
            <person name="Salamov A."/>
            <person name="Ahrendt S.R."/>
            <person name="Lipzen A."/>
            <person name="Sullivan W."/>
            <person name="Andreopoulos W.B."/>
            <person name="Clum A."/>
            <person name="Lindquist E."/>
            <person name="Daum C."/>
            <person name="Ramamoorthy G.K."/>
            <person name="Gryganskyi A."/>
            <person name="Culley D."/>
            <person name="Magnuson J.K."/>
            <person name="James T.Y."/>
            <person name="O'Malley M.A."/>
            <person name="Stajich J.E."/>
            <person name="Spatafora J.W."/>
            <person name="Visel A."/>
            <person name="Grigoriev I.V."/>
        </authorList>
    </citation>
    <scope>NUCLEOTIDE SEQUENCE [LARGE SCALE GENOMIC DNA]</scope>
    <source>
        <strain evidence="2 3">CBS 115471</strain>
    </source>
</reference>
<evidence type="ECO:0000313" key="3">
    <source>
        <dbReference type="Proteomes" id="UP000193144"/>
    </source>
</evidence>
<proteinExistence type="predicted"/>
<keyword evidence="1" id="KW-0812">Transmembrane</keyword>
<dbReference type="STRING" id="1231657.A0A1Y2A554"/>
<organism evidence="2 3">
    <name type="scientific">Clohesyomyces aquaticus</name>
    <dbReference type="NCBI Taxonomy" id="1231657"/>
    <lineage>
        <taxon>Eukaryota</taxon>
        <taxon>Fungi</taxon>
        <taxon>Dikarya</taxon>
        <taxon>Ascomycota</taxon>
        <taxon>Pezizomycotina</taxon>
        <taxon>Dothideomycetes</taxon>
        <taxon>Pleosporomycetidae</taxon>
        <taxon>Pleosporales</taxon>
        <taxon>Lindgomycetaceae</taxon>
        <taxon>Clohesyomyces</taxon>
    </lineage>
</organism>
<name>A0A1Y2A554_9PLEO</name>
<dbReference type="AlphaFoldDB" id="A0A1Y2A554"/>
<dbReference type="Proteomes" id="UP000193144">
    <property type="component" value="Unassembled WGS sequence"/>
</dbReference>
<dbReference type="EMBL" id="MCFA01000011">
    <property type="protein sequence ID" value="ORY17649.1"/>
    <property type="molecule type" value="Genomic_DNA"/>
</dbReference>
<protein>
    <submittedName>
        <fullName evidence="2">Uncharacterized protein</fullName>
    </submittedName>
</protein>
<comment type="caution">
    <text evidence="2">The sequence shown here is derived from an EMBL/GenBank/DDBJ whole genome shotgun (WGS) entry which is preliminary data.</text>
</comment>
<evidence type="ECO:0000256" key="1">
    <source>
        <dbReference type="SAM" id="Phobius"/>
    </source>
</evidence>
<feature type="transmembrane region" description="Helical" evidence="1">
    <location>
        <begin position="167"/>
        <end position="198"/>
    </location>
</feature>
<dbReference type="OrthoDB" id="5428890at2759"/>
<evidence type="ECO:0000313" key="2">
    <source>
        <dbReference type="EMBL" id="ORY17649.1"/>
    </source>
</evidence>
<accession>A0A1Y2A554</accession>
<keyword evidence="1" id="KW-0472">Membrane</keyword>
<sequence>MSTDVAFAYPLHEVADSKLQDLSCPRVHCPGSRSKRLVKFWHWYKETTGPYVPELFTQNPALGSHDDPLDILRLVKSISDVSRSELTQEYFSGREDEEKGTPEPILFMTNYRGHISRELALETLDIIHERAYHYFGSRLAELYDELQNPTLRGWFQTWLKRRSGARYVMMATLIGVVIATVIGLLGLGVASFQAWIAWQQWKHPVSP</sequence>
<keyword evidence="1" id="KW-1133">Transmembrane helix</keyword>
<keyword evidence="3" id="KW-1185">Reference proteome</keyword>
<gene>
    <name evidence="2" type="ORF">BCR34DRAFT_621819</name>
</gene>